<dbReference type="Pfam" id="PF25496">
    <property type="entry name" value="URGCP"/>
    <property type="match status" value="1"/>
</dbReference>
<dbReference type="OrthoDB" id="1597724at2759"/>
<dbReference type="PROSITE" id="PS51717">
    <property type="entry name" value="G_VLIG"/>
    <property type="match status" value="1"/>
</dbReference>
<proteinExistence type="inferred from homology"/>
<dbReference type="Pfam" id="PF25683">
    <property type="entry name" value="URGCP_GTPase"/>
    <property type="match status" value="1"/>
</dbReference>
<evidence type="ECO:0000313" key="5">
    <source>
        <dbReference type="EMBL" id="KAG7470829.1"/>
    </source>
</evidence>
<dbReference type="InterPro" id="IPR052986">
    <property type="entry name" value="VLIG_GTPase"/>
</dbReference>
<protein>
    <recommendedName>
        <fullName evidence="4">VLIG-type G domain-containing protein</fullName>
    </recommendedName>
</protein>
<evidence type="ECO:0000256" key="2">
    <source>
        <dbReference type="SAM" id="Coils"/>
    </source>
</evidence>
<dbReference type="PANTHER" id="PTHR14819:SF9">
    <property type="entry name" value="UP-REGULATOR OF CELL PROLIFERATION-LIKE"/>
    <property type="match status" value="1"/>
</dbReference>
<dbReference type="InterPro" id="IPR027417">
    <property type="entry name" value="P-loop_NTPase"/>
</dbReference>
<dbReference type="InterPro" id="IPR057365">
    <property type="entry name" value="URGCP"/>
</dbReference>
<dbReference type="EMBL" id="JAFDVH010000009">
    <property type="protein sequence ID" value="KAG7470829.1"/>
    <property type="molecule type" value="Genomic_DNA"/>
</dbReference>
<organism evidence="5 6">
    <name type="scientific">Megalops atlanticus</name>
    <name type="common">Tarpon</name>
    <name type="synonym">Clupea gigantea</name>
    <dbReference type="NCBI Taxonomy" id="7932"/>
    <lineage>
        <taxon>Eukaryota</taxon>
        <taxon>Metazoa</taxon>
        <taxon>Chordata</taxon>
        <taxon>Craniata</taxon>
        <taxon>Vertebrata</taxon>
        <taxon>Euteleostomi</taxon>
        <taxon>Actinopterygii</taxon>
        <taxon>Neopterygii</taxon>
        <taxon>Teleostei</taxon>
        <taxon>Elopiformes</taxon>
        <taxon>Megalopidae</taxon>
        <taxon>Megalops</taxon>
    </lineage>
</organism>
<dbReference type="PANTHER" id="PTHR14819">
    <property type="entry name" value="GTP-BINDING"/>
    <property type="match status" value="1"/>
</dbReference>
<dbReference type="GO" id="GO:0005525">
    <property type="term" value="F:GTP binding"/>
    <property type="evidence" value="ECO:0007669"/>
    <property type="project" value="InterPro"/>
</dbReference>
<comment type="similarity">
    <text evidence="1">Belongs to the TRAFAC class dynamin-like GTPase superfamily. Very large inducible GTPase (VLIG) family.</text>
</comment>
<reference evidence="5" key="1">
    <citation type="submission" date="2021-01" db="EMBL/GenBank/DDBJ databases">
        <authorList>
            <person name="Zahm M."/>
            <person name="Roques C."/>
            <person name="Cabau C."/>
            <person name="Klopp C."/>
            <person name="Donnadieu C."/>
            <person name="Jouanno E."/>
            <person name="Lampietro C."/>
            <person name="Louis A."/>
            <person name="Herpin A."/>
            <person name="Echchiki A."/>
            <person name="Berthelot C."/>
            <person name="Parey E."/>
            <person name="Roest-Crollius H."/>
            <person name="Braasch I."/>
            <person name="Postlethwait J."/>
            <person name="Bobe J."/>
            <person name="Montfort J."/>
            <person name="Bouchez O."/>
            <person name="Begum T."/>
            <person name="Mejri S."/>
            <person name="Adams A."/>
            <person name="Chen W.-J."/>
            <person name="Guiguen Y."/>
        </authorList>
    </citation>
    <scope>NUCLEOTIDE SEQUENCE</scope>
    <source>
        <strain evidence="5">YG-15Mar2019-1</strain>
        <tissue evidence="5">Brain</tissue>
    </source>
</reference>
<name>A0A9D3PZM6_MEGAT</name>
<dbReference type="Pfam" id="PF25974">
    <property type="entry name" value="URGCP_9th"/>
    <property type="match status" value="1"/>
</dbReference>
<keyword evidence="6" id="KW-1185">Reference proteome</keyword>
<accession>A0A9D3PZM6</accession>
<comment type="caution">
    <text evidence="5">The sequence shown here is derived from an EMBL/GenBank/DDBJ whole genome shotgun (WGS) entry which is preliminary data.</text>
</comment>
<evidence type="ECO:0000313" key="6">
    <source>
        <dbReference type="Proteomes" id="UP001046870"/>
    </source>
</evidence>
<sequence>MSVHRKRLSLSRKSKRRKSAEERALENVLQQLGLEVHQTEPLGLASMLEISTWNPGDSSPQAPTDLPRAFLRRLWLLSPETRSPCCQSLTDALGDATREEGLPGLGEDSQCPVNPLDLVSAVYVSTDSLLHQEISVRMAQCRFAVPLVMPPNGPDGKATFLLWPLRAVMRQWRPHSVTEVGGLLEGDIASAQMPLLSFVRLGHCSVSKSRVLNRVLSGSQEADNYFLHRGMDGGQLPRRLSDGLVEVSWYLPSGNRDLDVFPEAVMVANLRGDATTSPTTFEAQVQLLCRNSSAILVFCGALGEKERHLLASWKDSTSRIFLIMCSEMEEKEEAEKGKGESMHKLIEELKLPEEAMVSCSSLGDEEELMNRLREAVICLLQDSLRSVSLVAVAEDAHKLNITVDEGETCRMALTLVEEVLKGIEEQGVSKYKEEQLPLQGQLWKKLMHMEKEECQQNGASLEQRKQELQKEKESLYQEQTKYEMTAAMKGFIGALSTSDKLERAFFLDWMRLKLNTLSLQKLTPPQQLITEQQEATADGQDRQTGDPDENVELDKPNLAFALGLEDFTREMGLIFELSQLSPGNASKSVTRLPALAADLLLCGQPLELLDGGASTMPLQWVGSVLSEVHRRLPHDSQVRVLTVLGLQTARNAAVLSALLGLSFHIGSSQHTRGAFMLLIGVPQNLRKELGCDFLLLINTEGLQCIDLGESFGCDNELATIVTGLSDITLVNLPAEGEPEIHSTLRMVVNALLHVKEKGRMPLYKVVAQDDNVDTKVLVLQLGRVIQILTAGEKKMTSSCLDDLQECKADAKYQCLLGPWQKNHPMAPVAPGYSKAVLGLKQTLLATLRKCANSTPSTSLPELMERMSSMWEAVQYEKFSFGLRDAKVAEAFCSLCAEFSHWERTFRGHMESWVEAAEERISAFEGTTPGNGGVDGPQSLEDLLRSLKEEAEEEVASEADKVLSSLVEYFKREDSNLSLMQNYRANFISTLGALKDQVARELNEKIEITTERHGTATKIRDFQTVLKAALEIQMQSILERQKTNEAILEDKQLEEEFVNVWSETVSKLNLKPLETQDITSKVIEQLRENLSKRGIKKHLDKLVNVTNGGTSTFAVDEEHFGFRSRVRHKFAEDNTMEAQRIADRAIEDCNKYVLQKKCLKTDYFDNYTKELLEIVDEALAAKQFEIKSKFEVELKVHICASAAHSFQEMHKSFTRERDVLRHLEKTREQHFWEFLYQFRKSDQCRKAARVFIALCLKPALLDYIHRPLGSLILEQMLSEEAAHHYSSRQSFHFNLLKELLLEDNFQGFLDYLLGHYSFIRRRIHDQVVAHVSKTALLEDWWQCRLEQIAEQIEGAVRTAGDGWRGEQMNASLLLEKVCDGLESGGDLTISRDILRGPLFQIITPRCHFVECLLESLAEMHQSLKLEFSQRGNTTQAIADVLQALPFKPQDELYHRVKGCEQQCPFCKAPCDAGGGEHTVHRTLLHRPKGLVSYTCAGSSSLSPTTCPSDIAGGNLFLNQDTDGKSFRYKDYRSVYPDWSIPPEDPGSDGALSYWRHVLVRYNERFAQEYWREPAQLLETWRNITQEEAIQSLRGAST</sequence>
<evidence type="ECO:0000259" key="4">
    <source>
        <dbReference type="PROSITE" id="PS51717"/>
    </source>
</evidence>
<feature type="region of interest" description="Disordered" evidence="3">
    <location>
        <begin position="531"/>
        <end position="552"/>
    </location>
</feature>
<feature type="coiled-coil region" evidence="2">
    <location>
        <begin position="451"/>
        <end position="485"/>
    </location>
</feature>
<feature type="domain" description="VLIG-type G" evidence="4">
    <location>
        <begin position="635"/>
        <end position="867"/>
    </location>
</feature>
<gene>
    <name evidence="5" type="ORF">MATL_G00117990</name>
</gene>
<evidence type="ECO:0000256" key="1">
    <source>
        <dbReference type="ARBA" id="ARBA00006828"/>
    </source>
</evidence>
<dbReference type="Proteomes" id="UP001046870">
    <property type="component" value="Chromosome 9"/>
</dbReference>
<dbReference type="InterPro" id="IPR030383">
    <property type="entry name" value="G_VLIG_dom"/>
</dbReference>
<dbReference type="Gene3D" id="3.40.50.300">
    <property type="entry name" value="P-loop containing nucleotide triphosphate hydrolases"/>
    <property type="match status" value="1"/>
</dbReference>
<dbReference type="InterPro" id="IPR058641">
    <property type="entry name" value="GVIN1_dom"/>
</dbReference>
<evidence type="ECO:0000256" key="3">
    <source>
        <dbReference type="SAM" id="MobiDB-lite"/>
    </source>
</evidence>
<keyword evidence="2" id="KW-0175">Coiled coil</keyword>